<keyword evidence="4" id="KW-0281">Fimbrium</keyword>
<dbReference type="Gene3D" id="2.60.40.2580">
    <property type="match status" value="1"/>
</dbReference>
<dbReference type="EMBL" id="FLUM01000003">
    <property type="protein sequence ID" value="SBW06884.1"/>
    <property type="molecule type" value="Genomic_DNA"/>
</dbReference>
<comment type="subcellular location">
    <subcellularLocation>
        <location evidence="1">Fimbrium</location>
    </subcellularLocation>
</comment>
<dbReference type="InterPro" id="IPR029141">
    <property type="entry name" value="FimA_N"/>
</dbReference>
<protein>
    <recommendedName>
        <fullName evidence="5">Major fimbrial subunit protein N-terminal domain-containing protein</fullName>
    </recommendedName>
</protein>
<evidence type="ECO:0000256" key="1">
    <source>
        <dbReference type="ARBA" id="ARBA00004561"/>
    </source>
</evidence>
<gene>
    <name evidence="6" type="ORF">KL86DYS1_31506</name>
</gene>
<comment type="similarity">
    <text evidence="2">Belongs to the bacteroidetes fimbrillin superfamily. FimA/Mfa1 family.</text>
</comment>
<accession>A0A212K588</accession>
<dbReference type="GO" id="GO:0009289">
    <property type="term" value="C:pilus"/>
    <property type="evidence" value="ECO:0007669"/>
    <property type="project" value="UniProtKB-SubCell"/>
</dbReference>
<evidence type="ECO:0000256" key="3">
    <source>
        <dbReference type="ARBA" id="ARBA00022729"/>
    </source>
</evidence>
<dbReference type="AlphaFoldDB" id="A0A212K588"/>
<name>A0A212K588_9BACT</name>
<evidence type="ECO:0000259" key="5">
    <source>
        <dbReference type="Pfam" id="PF06321"/>
    </source>
</evidence>
<evidence type="ECO:0000256" key="2">
    <source>
        <dbReference type="ARBA" id="ARBA00006011"/>
    </source>
</evidence>
<evidence type="ECO:0000313" key="6">
    <source>
        <dbReference type="EMBL" id="SBW06884.1"/>
    </source>
</evidence>
<reference evidence="6" key="1">
    <citation type="submission" date="2016-04" db="EMBL/GenBank/DDBJ databases">
        <authorList>
            <person name="Evans L.H."/>
            <person name="Alamgir A."/>
            <person name="Owens N."/>
            <person name="Weber N.D."/>
            <person name="Virtaneva K."/>
            <person name="Barbian K."/>
            <person name="Babar A."/>
            <person name="Rosenke K."/>
        </authorList>
    </citation>
    <scope>NUCLEOTIDE SEQUENCE</scope>
    <source>
        <strain evidence="6">86-1</strain>
    </source>
</reference>
<dbReference type="RefSeq" id="WP_296944391.1">
    <property type="nucleotide sequence ID" value="NZ_LT599032.1"/>
</dbReference>
<evidence type="ECO:0000256" key="4">
    <source>
        <dbReference type="ARBA" id="ARBA00023263"/>
    </source>
</evidence>
<keyword evidence="3" id="KW-0732">Signal</keyword>
<dbReference type="Pfam" id="PF06321">
    <property type="entry name" value="P_gingi_FimA"/>
    <property type="match status" value="1"/>
</dbReference>
<organism evidence="6">
    <name type="scientific">uncultured Dysgonomonas sp</name>
    <dbReference type="NCBI Taxonomy" id="206096"/>
    <lineage>
        <taxon>Bacteria</taxon>
        <taxon>Pseudomonadati</taxon>
        <taxon>Bacteroidota</taxon>
        <taxon>Bacteroidia</taxon>
        <taxon>Bacteroidales</taxon>
        <taxon>Dysgonomonadaceae</taxon>
        <taxon>Dysgonomonas</taxon>
        <taxon>environmental samples</taxon>
    </lineage>
</organism>
<feature type="domain" description="Major fimbrial subunit protein N-terminal" evidence="5">
    <location>
        <begin position="60"/>
        <end position="141"/>
    </location>
</feature>
<dbReference type="Gene3D" id="2.60.40.3690">
    <property type="match status" value="1"/>
</dbReference>
<sequence length="962" mass="103871">MRVIIKSIIYRTIPVWGIFLIFFCSACRDTEDVQVGNINDTEMLFSVIVPGSSGLKSSMDEEDEDNVQSIEILLFDTDGKYTYQPLYSNVINTNPTDSKIKTFTVKIPEGTYNIVILANARQSLANALGSISNGEAKSSVLEKLLLENSGKWNTDPASTGYIPIPMWGEITSLTVNNSTPASNPVNLARMVSKIDVALIHTDATSKFTLESIRLYNYNNKGRVAPADSNWNALQNKVTAASIPISAQKPANPAQNPLVYEGDAITTPGVSSIGEIYTFEASAGSSSSLQDNTCLVMGGTYTGDSQPTYYRIDFTLTSSGTTTYLALLRNHHYKVNISEISGSGLATPTDAFNSRPVNIKAEVIEWNDAQLSDVVFDGQYMLGVSQSEFTLPRDIHIATSEGNSLAVSTDNPSGWNVDKIVDTEGNNISWLGLLSTSGSAISSGATGVTTNVKLSLTENTSSTVRIGFIHLKAGRLTYIVKVTQNINMSLALSIKNVAGTKSINELIFAASINTLPATQQFKMKWSPVTSSVTANNYVIGNAGLSLDGSSGLPSSGLQSVISDPLGEKVFTVQPTAITDAELLTDPFLVKVSKIDFTVSNGTNNMTESVFLRQSAYNLVFSNVNSSYWTNGNTYTFNVRSNADWRIKSITENITTGSGSLLNLQASDNLKVGTVGSTNTGTGTPVSFRVVSNVVSMAGQINVVFESPDSPKKFNDVTLVLNIINEYYPKAHKGWAGSNIYYDSTLGHLTFDDVGVTTHKTYQGVYFQAGSLYGISPVGVYSLATELFPPAGGTTSNIAWSGIPYATANVNSNFPSGKTNLDRAYLYEITNEATGVGDICRYLTQKGWAPQGKKWRMPTSNEFNDVSSYTIVGPFVSYTSAEPFGIQIFDRGYNKAGIGSPFFPASGYRDPSLVQIGTNGMYWSSSADGTDSYGMTFANNNFITPNYKLLRQLGFSVRCVVDDE</sequence>
<proteinExistence type="inferred from homology"/>